<keyword evidence="2" id="KW-1185">Reference proteome</keyword>
<name>A0ACB8FK64_9SAUR</name>
<organism evidence="1 2">
    <name type="scientific">Sphaerodactylus townsendi</name>
    <dbReference type="NCBI Taxonomy" id="933632"/>
    <lineage>
        <taxon>Eukaryota</taxon>
        <taxon>Metazoa</taxon>
        <taxon>Chordata</taxon>
        <taxon>Craniata</taxon>
        <taxon>Vertebrata</taxon>
        <taxon>Euteleostomi</taxon>
        <taxon>Lepidosauria</taxon>
        <taxon>Squamata</taxon>
        <taxon>Bifurcata</taxon>
        <taxon>Gekkota</taxon>
        <taxon>Sphaerodactylidae</taxon>
        <taxon>Sphaerodactylus</taxon>
    </lineage>
</organism>
<accession>A0ACB8FK64</accession>
<evidence type="ECO:0000313" key="2">
    <source>
        <dbReference type="Proteomes" id="UP000827872"/>
    </source>
</evidence>
<gene>
    <name evidence="1" type="ORF">K3G42_031036</name>
</gene>
<reference evidence="1" key="1">
    <citation type="submission" date="2021-08" db="EMBL/GenBank/DDBJ databases">
        <title>The first chromosome-level gecko genome reveals the dynamic sex chromosomes of Neotropical dwarf geckos (Sphaerodactylidae: Sphaerodactylus).</title>
        <authorList>
            <person name="Pinto B.J."/>
            <person name="Keating S.E."/>
            <person name="Gamble T."/>
        </authorList>
    </citation>
    <scope>NUCLEOTIDE SEQUENCE</scope>
    <source>
        <strain evidence="1">TG3544</strain>
    </source>
</reference>
<protein>
    <submittedName>
        <fullName evidence="1">Uncharacterized protein</fullName>
    </submittedName>
</protein>
<sequence>MDPDDLDPGELAPSSLQGRRKNWNLWQVVVAAGLAVSLAWTRQFGIRRLPFRLQVPYVPSSAKQVENMMVLLEKRSGKLVDLGSGDGRIVVEAYRRGFRPAIGYELNPWLVSLSNIRAWRAGCYGKVCFCQEDLWKVDLSDCSNVTVFLTPGLVPLLERKLLAELPEDACVVVARFPFLKWTPSEVTGNGLERVWAYNIGAVRQAQQGKIGRSPVQVTKLSSGLDKS</sequence>
<comment type="caution">
    <text evidence="1">The sequence shown here is derived from an EMBL/GenBank/DDBJ whole genome shotgun (WGS) entry which is preliminary data.</text>
</comment>
<dbReference type="EMBL" id="CM037617">
    <property type="protein sequence ID" value="KAH8005736.1"/>
    <property type="molecule type" value="Genomic_DNA"/>
</dbReference>
<dbReference type="Proteomes" id="UP000827872">
    <property type="component" value="Linkage Group LG04"/>
</dbReference>
<proteinExistence type="predicted"/>
<evidence type="ECO:0000313" key="1">
    <source>
        <dbReference type="EMBL" id="KAH8005736.1"/>
    </source>
</evidence>